<gene>
    <name evidence="5" type="ORF">OBE_10970</name>
</gene>
<organism evidence="5">
    <name type="scientific">human gut metagenome</name>
    <dbReference type="NCBI Taxonomy" id="408170"/>
    <lineage>
        <taxon>unclassified sequences</taxon>
        <taxon>metagenomes</taxon>
        <taxon>organismal metagenomes</taxon>
    </lineage>
</organism>
<keyword evidence="2 5" id="KW-0645">Protease</keyword>
<comment type="caution">
    <text evidence="5">The sequence shown here is derived from an EMBL/GenBank/DDBJ whole genome shotgun (WGS) entry which is preliminary data.</text>
</comment>
<dbReference type="PANTHER" id="PTHR33209">
    <property type="entry name" value="PROTEASE 4"/>
    <property type="match status" value="1"/>
</dbReference>
<dbReference type="EMBL" id="AJWZ01007543">
    <property type="protein sequence ID" value="EKC56617.1"/>
    <property type="molecule type" value="Genomic_DNA"/>
</dbReference>
<protein>
    <submittedName>
        <fullName evidence="5">Protease IV</fullName>
    </submittedName>
</protein>
<dbReference type="Gene3D" id="3.90.226.10">
    <property type="entry name" value="2-enoyl-CoA Hydratase, Chain A, domain 1"/>
    <property type="match status" value="2"/>
</dbReference>
<evidence type="ECO:0000256" key="2">
    <source>
        <dbReference type="ARBA" id="ARBA00022670"/>
    </source>
</evidence>
<evidence type="ECO:0000313" key="5">
    <source>
        <dbReference type="EMBL" id="EKC56617.1"/>
    </source>
</evidence>
<keyword evidence="4" id="KW-0720">Serine protease</keyword>
<keyword evidence="3" id="KW-0378">Hydrolase</keyword>
<evidence type="ECO:0000256" key="1">
    <source>
        <dbReference type="ARBA" id="ARBA00008683"/>
    </source>
</evidence>
<dbReference type="GO" id="GO:0006508">
    <property type="term" value="P:proteolysis"/>
    <property type="evidence" value="ECO:0007669"/>
    <property type="project" value="UniProtKB-KW"/>
</dbReference>
<sequence length="167" mass="19216">ECLESVWHRILADVSDSRRIPTDTLNAYADRYMDFCQAEEYIQCKLADTLMYKDEVISYLKQLSGRDENDKLNSLFIEDMINVKKNMPKDKSGNIIAVYYAYGEILDAPGSSTEDCIDVQKMCKDLRKLRDNDDVKAVVLRVNSPGGSAYGSDQIWREVVRLKEKNR</sequence>
<accession>K1S7R6</accession>
<evidence type="ECO:0000256" key="4">
    <source>
        <dbReference type="ARBA" id="ARBA00022825"/>
    </source>
</evidence>
<evidence type="ECO:0000256" key="3">
    <source>
        <dbReference type="ARBA" id="ARBA00022801"/>
    </source>
</evidence>
<dbReference type="AlphaFoldDB" id="K1S7R6"/>
<dbReference type="InterPro" id="IPR029045">
    <property type="entry name" value="ClpP/crotonase-like_dom_sf"/>
</dbReference>
<reference evidence="5" key="1">
    <citation type="journal article" date="2013" name="Environ. Microbiol.">
        <title>Microbiota from the distal guts of lean and obese adolescents exhibit partial functional redundancy besides clear differences in community structure.</title>
        <authorList>
            <person name="Ferrer M."/>
            <person name="Ruiz A."/>
            <person name="Lanza F."/>
            <person name="Haange S.B."/>
            <person name="Oberbach A."/>
            <person name="Till H."/>
            <person name="Bargiela R."/>
            <person name="Campoy C."/>
            <person name="Segura M.T."/>
            <person name="Richter M."/>
            <person name="von Bergen M."/>
            <person name="Seifert J."/>
            <person name="Suarez A."/>
        </authorList>
    </citation>
    <scope>NUCLEOTIDE SEQUENCE</scope>
</reference>
<dbReference type="GO" id="GO:0008236">
    <property type="term" value="F:serine-type peptidase activity"/>
    <property type="evidence" value="ECO:0007669"/>
    <property type="project" value="UniProtKB-KW"/>
</dbReference>
<dbReference type="PANTHER" id="PTHR33209:SF1">
    <property type="entry name" value="PEPTIDASE S49 DOMAIN-CONTAINING PROTEIN"/>
    <property type="match status" value="1"/>
</dbReference>
<comment type="similarity">
    <text evidence="1">Belongs to the peptidase S49 family.</text>
</comment>
<proteinExistence type="inferred from homology"/>
<feature type="non-terminal residue" evidence="5">
    <location>
        <position position="1"/>
    </location>
</feature>
<dbReference type="SUPFAM" id="SSF52096">
    <property type="entry name" value="ClpP/crotonase"/>
    <property type="match status" value="1"/>
</dbReference>
<name>K1S7R6_9ZZZZ</name>